<feature type="domain" description="GFO/IDH/MocA-like oxidoreductase" evidence="3">
    <location>
        <begin position="144"/>
        <end position="275"/>
    </location>
</feature>
<gene>
    <name evidence="4" type="ORF">DXX93_05415</name>
</gene>
<dbReference type="Proteomes" id="UP000256478">
    <property type="component" value="Unassembled WGS sequence"/>
</dbReference>
<dbReference type="SUPFAM" id="SSF55347">
    <property type="entry name" value="Glyceraldehyde-3-phosphate dehydrogenase-like, C-terminal domain"/>
    <property type="match status" value="1"/>
</dbReference>
<dbReference type="InterPro" id="IPR051317">
    <property type="entry name" value="Gfo/Idh/MocA_oxidoreduct"/>
</dbReference>
<dbReference type="InterPro" id="IPR000683">
    <property type="entry name" value="Gfo/Idh/MocA-like_OxRdtase_N"/>
</dbReference>
<dbReference type="Pfam" id="PF22725">
    <property type="entry name" value="GFO_IDH_MocA_C3"/>
    <property type="match status" value="1"/>
</dbReference>
<organism evidence="4 5">
    <name type="scientific">Thalassotalea euphylliae</name>
    <dbReference type="NCBI Taxonomy" id="1655234"/>
    <lineage>
        <taxon>Bacteria</taxon>
        <taxon>Pseudomonadati</taxon>
        <taxon>Pseudomonadota</taxon>
        <taxon>Gammaproteobacteria</taxon>
        <taxon>Alteromonadales</taxon>
        <taxon>Colwelliaceae</taxon>
        <taxon>Thalassotalea</taxon>
    </lineage>
</organism>
<dbReference type="Pfam" id="PF01408">
    <property type="entry name" value="GFO_IDH_MocA"/>
    <property type="match status" value="1"/>
</dbReference>
<comment type="caution">
    <text evidence="4">The sequence shown here is derived from an EMBL/GenBank/DDBJ whole genome shotgun (WGS) entry which is preliminary data.</text>
</comment>
<dbReference type="Gene3D" id="3.40.50.720">
    <property type="entry name" value="NAD(P)-binding Rossmann-like Domain"/>
    <property type="match status" value="1"/>
</dbReference>
<dbReference type="InterPro" id="IPR036291">
    <property type="entry name" value="NAD(P)-bd_dom_sf"/>
</dbReference>
<evidence type="ECO:0000259" key="3">
    <source>
        <dbReference type="Pfam" id="PF22725"/>
    </source>
</evidence>
<name>A0A3E0TQ25_9GAMM</name>
<keyword evidence="1" id="KW-0732">Signal</keyword>
<dbReference type="PANTHER" id="PTHR43708:SF3">
    <property type="entry name" value="OXIDOREDUCTASE"/>
    <property type="match status" value="1"/>
</dbReference>
<dbReference type="InterPro" id="IPR055170">
    <property type="entry name" value="GFO_IDH_MocA-like_dom"/>
</dbReference>
<dbReference type="SUPFAM" id="SSF51735">
    <property type="entry name" value="NAD(P)-binding Rossmann-fold domains"/>
    <property type="match status" value="1"/>
</dbReference>
<dbReference type="RefSeq" id="WP_116007186.1">
    <property type="nucleotide sequence ID" value="NZ_QUOU01000001.1"/>
</dbReference>
<evidence type="ECO:0000313" key="5">
    <source>
        <dbReference type="Proteomes" id="UP000256478"/>
    </source>
</evidence>
<protein>
    <submittedName>
        <fullName evidence="4">Gfo/Idh/MocA family oxidoreductase</fullName>
    </submittedName>
</protein>
<accession>A0A3E0TQ25</accession>
<reference evidence="4 5" key="1">
    <citation type="submission" date="2018-08" db="EMBL/GenBank/DDBJ databases">
        <title>Thalassotalea euphylliae genome.</title>
        <authorList>
            <person name="Summers S."/>
            <person name="Rice S.A."/>
            <person name="Freckelton M.L."/>
            <person name="Nedved B.T."/>
            <person name="Hadfield M.G."/>
        </authorList>
    </citation>
    <scope>NUCLEOTIDE SEQUENCE [LARGE SCALE GENOMIC DNA]</scope>
    <source>
        <strain evidence="4 5">H1</strain>
    </source>
</reference>
<dbReference type="AlphaFoldDB" id="A0A3E0TQ25"/>
<dbReference type="Gene3D" id="3.30.360.10">
    <property type="entry name" value="Dihydrodipicolinate Reductase, domain 2"/>
    <property type="match status" value="1"/>
</dbReference>
<sequence>MTNSSTTPLQLAFIGGGETSVVGYVHFCASQMDNRFQVVAGAFCRDVEHNQATARQWGVSLERTYNDWQVLIENEQDKVDAFVLLTPTPDHLPMLEVLLNAGANVICEKSLVCGPKEAAVLGKIYDPEKQFLAVTYNYSGYPMVRELQQRIAQGELGKIQKIHLEMPQEGFRRPPDIAGKAAQPQAWRLHDEEVPTICLDLGVHLHHLSSLLIGHEPIATVAQFANHSQYDRLIDDVNMLLKYPNDIKGSMWMSKTAIGHRNGLQVRVYGELGSASWYQLNPDELDISYNDGTRKIIDRATQCIVANEFRYNRMKPGHPTGFVEAFANLYADIADSLSAFKRNESYDSPYVYGLDHATQGLALFAAAQASDTSGEWENIAKHQVNWAGS</sequence>
<evidence type="ECO:0000256" key="1">
    <source>
        <dbReference type="ARBA" id="ARBA00022729"/>
    </source>
</evidence>
<dbReference type="PANTHER" id="PTHR43708">
    <property type="entry name" value="CONSERVED EXPRESSED OXIDOREDUCTASE (EUROFUNG)"/>
    <property type="match status" value="1"/>
</dbReference>
<dbReference type="OrthoDB" id="9801953at2"/>
<feature type="domain" description="Gfo/Idh/MocA-like oxidoreductase N-terminal" evidence="2">
    <location>
        <begin position="11"/>
        <end position="134"/>
    </location>
</feature>
<dbReference type="GO" id="GO:0000166">
    <property type="term" value="F:nucleotide binding"/>
    <property type="evidence" value="ECO:0007669"/>
    <property type="project" value="InterPro"/>
</dbReference>
<proteinExistence type="predicted"/>
<evidence type="ECO:0000313" key="4">
    <source>
        <dbReference type="EMBL" id="REL26065.1"/>
    </source>
</evidence>
<evidence type="ECO:0000259" key="2">
    <source>
        <dbReference type="Pfam" id="PF01408"/>
    </source>
</evidence>
<dbReference type="EMBL" id="QUOU01000001">
    <property type="protein sequence ID" value="REL26065.1"/>
    <property type="molecule type" value="Genomic_DNA"/>
</dbReference>